<feature type="region of interest" description="Disordered" evidence="1">
    <location>
        <begin position="140"/>
        <end position="180"/>
    </location>
</feature>
<sequence>MKIDKKRGGKMIDIVREGGTRRIHHPGNYSDGTDAIESLGSQIPDTQQKGPTQMRNGTTTTTRRMEEDRVPSCKQEDGLNHHLFTRHYISSFLSDEELRNIPVFFFSANKAKLMVQRISTISVVMECEWQQSNISVCGTASPFSPSLHEKKEEEEEEKSGTADASSCTFNSISAPTDLGG</sequence>
<reference evidence="2 3" key="1">
    <citation type="journal article" date="2011" name="Science">
        <title>The ecoresponsive genome of Daphnia pulex.</title>
        <authorList>
            <person name="Colbourne J.K."/>
            <person name="Pfrender M.E."/>
            <person name="Gilbert D."/>
            <person name="Thomas W.K."/>
            <person name="Tucker A."/>
            <person name="Oakley T.H."/>
            <person name="Tokishita S."/>
            <person name="Aerts A."/>
            <person name="Arnold G.J."/>
            <person name="Basu M.K."/>
            <person name="Bauer D.J."/>
            <person name="Caceres C.E."/>
            <person name="Carmel L."/>
            <person name="Casola C."/>
            <person name="Choi J.H."/>
            <person name="Detter J.C."/>
            <person name="Dong Q."/>
            <person name="Dusheyko S."/>
            <person name="Eads B.D."/>
            <person name="Frohlich T."/>
            <person name="Geiler-Samerotte K.A."/>
            <person name="Gerlach D."/>
            <person name="Hatcher P."/>
            <person name="Jogdeo S."/>
            <person name="Krijgsveld J."/>
            <person name="Kriventseva E.V."/>
            <person name="Kultz D."/>
            <person name="Laforsch C."/>
            <person name="Lindquist E."/>
            <person name="Lopez J."/>
            <person name="Manak J.R."/>
            <person name="Muller J."/>
            <person name="Pangilinan J."/>
            <person name="Patwardhan R.P."/>
            <person name="Pitluck S."/>
            <person name="Pritham E.J."/>
            <person name="Rechtsteiner A."/>
            <person name="Rho M."/>
            <person name="Rogozin I.B."/>
            <person name="Sakarya O."/>
            <person name="Salamov A."/>
            <person name="Schaack S."/>
            <person name="Shapiro H."/>
            <person name="Shiga Y."/>
            <person name="Skalitzky C."/>
            <person name="Smith Z."/>
            <person name="Souvorov A."/>
            <person name="Sung W."/>
            <person name="Tang Z."/>
            <person name="Tsuchiya D."/>
            <person name="Tu H."/>
            <person name="Vos H."/>
            <person name="Wang M."/>
            <person name="Wolf Y.I."/>
            <person name="Yamagata H."/>
            <person name="Yamada T."/>
            <person name="Ye Y."/>
            <person name="Shaw J.R."/>
            <person name="Andrews J."/>
            <person name="Crease T.J."/>
            <person name="Tang H."/>
            <person name="Lucas S.M."/>
            <person name="Robertson H.M."/>
            <person name="Bork P."/>
            <person name="Koonin E.V."/>
            <person name="Zdobnov E.M."/>
            <person name="Grigoriev I.V."/>
            <person name="Lynch M."/>
            <person name="Boore J.L."/>
        </authorList>
    </citation>
    <scope>NUCLEOTIDE SEQUENCE [LARGE SCALE GENOMIC DNA]</scope>
</reference>
<dbReference type="AlphaFoldDB" id="E9FSN3"/>
<name>E9FSN3_DAPPU</name>
<feature type="compositionally biased region" description="Polar residues" evidence="1">
    <location>
        <begin position="41"/>
        <end position="57"/>
    </location>
</feature>
<feature type="compositionally biased region" description="Polar residues" evidence="1">
    <location>
        <begin position="162"/>
        <end position="174"/>
    </location>
</feature>
<dbReference type="HOGENOM" id="CLU_1497732_0_0_1"/>
<organism evidence="2 3">
    <name type="scientific">Daphnia pulex</name>
    <name type="common">Water flea</name>
    <dbReference type="NCBI Taxonomy" id="6669"/>
    <lineage>
        <taxon>Eukaryota</taxon>
        <taxon>Metazoa</taxon>
        <taxon>Ecdysozoa</taxon>
        <taxon>Arthropoda</taxon>
        <taxon>Crustacea</taxon>
        <taxon>Branchiopoda</taxon>
        <taxon>Diplostraca</taxon>
        <taxon>Cladocera</taxon>
        <taxon>Anomopoda</taxon>
        <taxon>Daphniidae</taxon>
        <taxon>Daphnia</taxon>
    </lineage>
</organism>
<accession>E9FSN3</accession>
<dbReference type="InParanoid" id="E9FSN3"/>
<dbReference type="EMBL" id="GL732524">
    <property type="protein sequence ID" value="EFX89232.1"/>
    <property type="molecule type" value="Genomic_DNA"/>
</dbReference>
<evidence type="ECO:0000313" key="3">
    <source>
        <dbReference type="Proteomes" id="UP000000305"/>
    </source>
</evidence>
<evidence type="ECO:0000313" key="2">
    <source>
        <dbReference type="EMBL" id="EFX89232.1"/>
    </source>
</evidence>
<feature type="region of interest" description="Disordered" evidence="1">
    <location>
        <begin position="41"/>
        <end position="70"/>
    </location>
</feature>
<dbReference type="KEGG" id="dpx:DAPPUDRAFT_232903"/>
<proteinExistence type="predicted"/>
<dbReference type="Proteomes" id="UP000000305">
    <property type="component" value="Unassembled WGS sequence"/>
</dbReference>
<gene>
    <name evidence="2" type="ORF">DAPPUDRAFT_232903</name>
</gene>
<keyword evidence="3" id="KW-1185">Reference proteome</keyword>
<evidence type="ECO:0000256" key="1">
    <source>
        <dbReference type="SAM" id="MobiDB-lite"/>
    </source>
</evidence>
<protein>
    <submittedName>
        <fullName evidence="2">Uncharacterized protein</fullName>
    </submittedName>
</protein>